<evidence type="ECO:0000313" key="3">
    <source>
        <dbReference type="Proteomes" id="UP000826014"/>
    </source>
</evidence>
<feature type="region of interest" description="Disordered" evidence="1">
    <location>
        <begin position="1"/>
        <end position="48"/>
    </location>
</feature>
<keyword evidence="3" id="KW-1185">Reference proteome</keyword>
<gene>
    <name evidence="2" type="ORF">RHABOEDO_001869</name>
</gene>
<organism evidence="2 3">
    <name type="scientific">Candidatus Rhabdochlamydia oedothoracis</name>
    <dbReference type="NCBI Taxonomy" id="2720720"/>
    <lineage>
        <taxon>Bacteria</taxon>
        <taxon>Pseudomonadati</taxon>
        <taxon>Chlamydiota</taxon>
        <taxon>Chlamydiia</taxon>
        <taxon>Parachlamydiales</taxon>
        <taxon>Candidatus Rhabdochlamydiaceae</taxon>
        <taxon>Candidatus Rhabdochlamydia</taxon>
    </lineage>
</organism>
<proteinExistence type="predicted"/>
<accession>A0ABX8V2R3</accession>
<evidence type="ECO:0000313" key="2">
    <source>
        <dbReference type="EMBL" id="QYF49476.1"/>
    </source>
</evidence>
<name>A0ABX8V2R3_9BACT</name>
<evidence type="ECO:0000256" key="1">
    <source>
        <dbReference type="SAM" id="MobiDB-lite"/>
    </source>
</evidence>
<dbReference type="EMBL" id="CP075588">
    <property type="protein sequence ID" value="QYF49476.1"/>
    <property type="molecule type" value="Genomic_DNA"/>
</dbReference>
<dbReference type="Proteomes" id="UP000826014">
    <property type="component" value="Plasmid unnamed"/>
</dbReference>
<dbReference type="RefSeq" id="WP_215217042.1">
    <property type="nucleotide sequence ID" value="NZ_CP075588.1"/>
</dbReference>
<reference evidence="2 3" key="1">
    <citation type="journal article" date="2022" name="bioRxiv">
        <title>Ecology and evolution of chlamydial symbionts of arthropods.</title>
        <authorList>
            <person name="Halter T."/>
            <person name="Koestlbacher S."/>
            <person name="Collingro A."/>
            <person name="Sixt B.S."/>
            <person name="Toenshoff E.R."/>
            <person name="Hendrickx F."/>
            <person name="Kostanjsek R."/>
            <person name="Horn M."/>
        </authorList>
    </citation>
    <scope>NUCLEOTIDE SEQUENCE [LARGE SCALE GENOMIC DNA]</scope>
    <source>
        <strain evidence="2">W744xW776</strain>
        <plasmid evidence="2 3">unnamed</plasmid>
    </source>
</reference>
<geneLocation type="plasmid" evidence="2 3">
    <name>unnamed</name>
</geneLocation>
<sequence>MSISPATPSTSFSFYPEIDFEEGQVVPPNGGNEEDQVESSSQPVPLKERMCAIADRMGYRF</sequence>
<protein>
    <submittedName>
        <fullName evidence="2">Uncharacterized protein</fullName>
    </submittedName>
</protein>
<keyword evidence="2" id="KW-0614">Plasmid</keyword>
<feature type="compositionally biased region" description="Polar residues" evidence="1">
    <location>
        <begin position="1"/>
        <end position="13"/>
    </location>
</feature>